<gene>
    <name evidence="7" type="ORF">GCU56_09465</name>
</gene>
<evidence type="ECO:0000259" key="6">
    <source>
        <dbReference type="PROSITE" id="PS51462"/>
    </source>
</evidence>
<evidence type="ECO:0000313" key="8">
    <source>
        <dbReference type="Proteomes" id="UP000470246"/>
    </source>
</evidence>
<keyword evidence="3 5" id="KW-0378">Hydrolase</keyword>
<evidence type="ECO:0000256" key="4">
    <source>
        <dbReference type="ARBA" id="ARBA00022842"/>
    </source>
</evidence>
<evidence type="ECO:0000256" key="1">
    <source>
        <dbReference type="ARBA" id="ARBA00001946"/>
    </source>
</evidence>
<dbReference type="Gene3D" id="3.90.79.10">
    <property type="entry name" value="Nucleoside Triphosphate Pyrophosphohydrolase"/>
    <property type="match status" value="1"/>
</dbReference>
<dbReference type="EMBL" id="JAAGWF010000009">
    <property type="protein sequence ID" value="NEK58099.1"/>
    <property type="molecule type" value="Genomic_DNA"/>
</dbReference>
<dbReference type="Proteomes" id="UP000470246">
    <property type="component" value="Unassembled WGS sequence"/>
</dbReference>
<dbReference type="GO" id="GO:0035539">
    <property type="term" value="F:8-oxo-7,8-dihydrodeoxyguanosine triphosphate pyrophosphatase activity"/>
    <property type="evidence" value="ECO:0007669"/>
    <property type="project" value="TreeGrafter"/>
</dbReference>
<dbReference type="PANTHER" id="PTHR47707">
    <property type="entry name" value="8-OXO-DGTP DIPHOSPHATASE"/>
    <property type="match status" value="1"/>
</dbReference>
<keyword evidence="4" id="KW-0460">Magnesium</keyword>
<evidence type="ECO:0000256" key="3">
    <source>
        <dbReference type="ARBA" id="ARBA00022801"/>
    </source>
</evidence>
<comment type="caution">
    <text evidence="7">The sequence shown here is derived from an EMBL/GenBank/DDBJ whole genome shotgun (WGS) entry which is preliminary data.</text>
</comment>
<dbReference type="GO" id="GO:0008413">
    <property type="term" value="F:8-oxo-7,8-dihydroguanosine triphosphate pyrophosphatase activity"/>
    <property type="evidence" value="ECO:0007669"/>
    <property type="project" value="TreeGrafter"/>
</dbReference>
<dbReference type="PROSITE" id="PS51462">
    <property type="entry name" value="NUDIX"/>
    <property type="match status" value="1"/>
</dbReference>
<accession>A0A7K3VZM8</accession>
<evidence type="ECO:0000256" key="5">
    <source>
        <dbReference type="RuleBase" id="RU003476"/>
    </source>
</evidence>
<comment type="cofactor">
    <cofactor evidence="1">
        <name>Mg(2+)</name>
        <dbReference type="ChEBI" id="CHEBI:18420"/>
    </cofactor>
</comment>
<evidence type="ECO:0000256" key="2">
    <source>
        <dbReference type="ARBA" id="ARBA00005582"/>
    </source>
</evidence>
<dbReference type="PRINTS" id="PR00502">
    <property type="entry name" value="NUDIXFAMILY"/>
</dbReference>
<evidence type="ECO:0000313" key="7">
    <source>
        <dbReference type="EMBL" id="NEK58099.1"/>
    </source>
</evidence>
<dbReference type="RefSeq" id="WP_163481480.1">
    <property type="nucleotide sequence ID" value="NZ_JAAGWF010000009.1"/>
</dbReference>
<dbReference type="InterPro" id="IPR015797">
    <property type="entry name" value="NUDIX_hydrolase-like_dom_sf"/>
</dbReference>
<keyword evidence="8" id="KW-1185">Reference proteome</keyword>
<comment type="similarity">
    <text evidence="2 5">Belongs to the Nudix hydrolase family.</text>
</comment>
<dbReference type="GO" id="GO:0044715">
    <property type="term" value="F:8-oxo-dGDP phosphatase activity"/>
    <property type="evidence" value="ECO:0007669"/>
    <property type="project" value="TreeGrafter"/>
</dbReference>
<protein>
    <submittedName>
        <fullName evidence="7">NUDIX domain-containing protein</fullName>
    </submittedName>
</protein>
<organism evidence="7 8">
    <name type="scientific">Geodermatophilus sabuli</name>
    <dbReference type="NCBI Taxonomy" id="1564158"/>
    <lineage>
        <taxon>Bacteria</taxon>
        <taxon>Bacillati</taxon>
        <taxon>Actinomycetota</taxon>
        <taxon>Actinomycetes</taxon>
        <taxon>Geodermatophilales</taxon>
        <taxon>Geodermatophilaceae</taxon>
        <taxon>Geodermatophilus</taxon>
    </lineage>
</organism>
<dbReference type="PROSITE" id="PS00893">
    <property type="entry name" value="NUDIX_BOX"/>
    <property type="match status" value="1"/>
</dbReference>
<dbReference type="InterPro" id="IPR020084">
    <property type="entry name" value="NUDIX_hydrolase_CS"/>
</dbReference>
<sequence>MLVHRVVAGVLVRGARVLLAHRSPGRRWYPDVWDFPGGHVEGGEDERAALARELREEIGVDPREVDAEPVLRAEDAGLRLSVWAVRSWQGEPRNLQPDEHDDLRWVSAAEVRLLRLAHPAHVAVVDRLVGRPDGPEAG</sequence>
<proteinExistence type="inferred from homology"/>
<reference evidence="7 8" key="1">
    <citation type="submission" date="2020-02" db="EMBL/GenBank/DDBJ databases">
        <title>Geodermatophilus sabuli CPCC 205279 I12A-02694.</title>
        <authorList>
            <person name="Jiang Z."/>
        </authorList>
    </citation>
    <scope>NUCLEOTIDE SEQUENCE [LARGE SCALE GENOMIC DNA]</scope>
    <source>
        <strain evidence="7 8">I12A-02694</strain>
    </source>
</reference>
<dbReference type="PANTHER" id="PTHR47707:SF2">
    <property type="entry name" value="CTP PYROPHOSPHOHYDROLASE"/>
    <property type="match status" value="1"/>
</dbReference>
<dbReference type="InterPro" id="IPR020476">
    <property type="entry name" value="Nudix_hydrolase"/>
</dbReference>
<dbReference type="GO" id="GO:0006281">
    <property type="term" value="P:DNA repair"/>
    <property type="evidence" value="ECO:0007669"/>
    <property type="project" value="InterPro"/>
</dbReference>
<dbReference type="SUPFAM" id="SSF55811">
    <property type="entry name" value="Nudix"/>
    <property type="match status" value="1"/>
</dbReference>
<dbReference type="InterPro" id="IPR000086">
    <property type="entry name" value="NUDIX_hydrolase_dom"/>
</dbReference>
<feature type="domain" description="Nudix hydrolase" evidence="6">
    <location>
        <begin position="2"/>
        <end position="128"/>
    </location>
</feature>
<dbReference type="GO" id="GO:0044716">
    <property type="term" value="F:8-oxo-GDP phosphatase activity"/>
    <property type="evidence" value="ECO:0007669"/>
    <property type="project" value="TreeGrafter"/>
</dbReference>
<dbReference type="AlphaFoldDB" id="A0A7K3VZM8"/>
<dbReference type="InterPro" id="IPR047127">
    <property type="entry name" value="MutT-like"/>
</dbReference>
<name>A0A7K3VZM8_9ACTN</name>
<dbReference type="Pfam" id="PF00293">
    <property type="entry name" value="NUDIX"/>
    <property type="match status" value="1"/>
</dbReference>